<feature type="region of interest" description="Disordered" evidence="1">
    <location>
        <begin position="48"/>
        <end position="85"/>
    </location>
</feature>
<evidence type="ECO:0000313" key="2">
    <source>
        <dbReference type="EMBL" id="GBN01013.1"/>
    </source>
</evidence>
<organism evidence="3 4">
    <name type="scientific">Araneus ventricosus</name>
    <name type="common">Orbweaver spider</name>
    <name type="synonym">Epeira ventricosa</name>
    <dbReference type="NCBI Taxonomy" id="182803"/>
    <lineage>
        <taxon>Eukaryota</taxon>
        <taxon>Metazoa</taxon>
        <taxon>Ecdysozoa</taxon>
        <taxon>Arthropoda</taxon>
        <taxon>Chelicerata</taxon>
        <taxon>Arachnida</taxon>
        <taxon>Araneae</taxon>
        <taxon>Araneomorphae</taxon>
        <taxon>Entelegynae</taxon>
        <taxon>Araneoidea</taxon>
        <taxon>Araneidae</taxon>
        <taxon>Araneus</taxon>
    </lineage>
</organism>
<keyword evidence="4" id="KW-1185">Reference proteome</keyword>
<dbReference type="EMBL" id="BGPR01194659">
    <property type="protein sequence ID" value="GBN01060.1"/>
    <property type="molecule type" value="Genomic_DNA"/>
</dbReference>
<dbReference type="Proteomes" id="UP000499080">
    <property type="component" value="Unassembled WGS sequence"/>
</dbReference>
<protein>
    <submittedName>
        <fullName evidence="3">Uncharacterized protein</fullName>
    </submittedName>
</protein>
<comment type="caution">
    <text evidence="3">The sequence shown here is derived from an EMBL/GenBank/DDBJ whole genome shotgun (WGS) entry which is preliminary data.</text>
</comment>
<dbReference type="AlphaFoldDB" id="A0A4Y2KGL1"/>
<evidence type="ECO:0000256" key="1">
    <source>
        <dbReference type="SAM" id="MobiDB-lite"/>
    </source>
</evidence>
<accession>A0A4Y2KGL1</accession>
<reference evidence="3 4" key="1">
    <citation type="journal article" date="2019" name="Sci. Rep.">
        <title>Orb-weaving spider Araneus ventricosus genome elucidates the spidroin gene catalogue.</title>
        <authorList>
            <person name="Kono N."/>
            <person name="Nakamura H."/>
            <person name="Ohtoshi R."/>
            <person name="Moran D.A.P."/>
            <person name="Shinohara A."/>
            <person name="Yoshida Y."/>
            <person name="Fujiwara M."/>
            <person name="Mori M."/>
            <person name="Tomita M."/>
            <person name="Arakawa K."/>
        </authorList>
    </citation>
    <scope>NUCLEOTIDE SEQUENCE [LARGE SCALE GENOMIC DNA]</scope>
</reference>
<evidence type="ECO:0000313" key="3">
    <source>
        <dbReference type="EMBL" id="GBN01060.1"/>
    </source>
</evidence>
<name>A0A4Y2KGL1_ARAVE</name>
<proteinExistence type="predicted"/>
<gene>
    <name evidence="3" type="ORF">AVEN_169792_1</name>
    <name evidence="2" type="ORF">AVEN_31367_1</name>
</gene>
<dbReference type="EMBL" id="BGPR01194640">
    <property type="protein sequence ID" value="GBN01013.1"/>
    <property type="molecule type" value="Genomic_DNA"/>
</dbReference>
<evidence type="ECO:0000313" key="4">
    <source>
        <dbReference type="Proteomes" id="UP000499080"/>
    </source>
</evidence>
<sequence length="85" mass="9577">MFPSTTLCNFPSILTSLLEATQRPFRDGHRNFEPRSHDKDDTSAGALLAKLPHYTSPLRPVTRPYTQLGRPRQSGCCGPHQREDV</sequence>